<evidence type="ECO:0000313" key="2">
    <source>
        <dbReference type="EMBL" id="KAF3531250.1"/>
    </source>
</evidence>
<evidence type="ECO:0000313" key="1">
    <source>
        <dbReference type="EMBL" id="KAF2587405.1"/>
    </source>
</evidence>
<protein>
    <recommendedName>
        <fullName evidence="4">Zinc finger C3HC4 RING-type domain-containing protein</fullName>
    </recommendedName>
</protein>
<accession>A0A3N6RBI9</accession>
<comment type="caution">
    <text evidence="1">The sequence shown here is derived from an EMBL/GenBank/DDBJ whole genome shotgun (WGS) entry which is preliminary data.</text>
</comment>
<dbReference type="Proteomes" id="UP000266723">
    <property type="component" value="Unassembled WGS sequence"/>
</dbReference>
<reference evidence="2 3" key="3">
    <citation type="journal article" date="2020" name="BMC Genomics">
        <title>Intraspecific diversification of the crop wild relative Brassica cretica Lam. using demographic model selection.</title>
        <authorList>
            <person name="Kioukis A."/>
            <person name="Michalopoulou V.A."/>
            <person name="Briers L."/>
            <person name="Pirintsos S."/>
            <person name="Studholme D.J."/>
            <person name="Pavlidis P."/>
            <person name="Sarris P.F."/>
        </authorList>
    </citation>
    <scope>NUCLEOTIDE SEQUENCE [LARGE SCALE GENOMIC DNA]</scope>
    <source>
        <strain evidence="3">cv. PFS-1207/04</strain>
        <strain evidence="2">PFS-1207/04</strain>
    </source>
</reference>
<name>A0A3N6RBI9_BRACR</name>
<dbReference type="OrthoDB" id="10346498at2759"/>
<organism evidence="1">
    <name type="scientific">Brassica cretica</name>
    <name type="common">Mustard</name>
    <dbReference type="NCBI Taxonomy" id="69181"/>
    <lineage>
        <taxon>Eukaryota</taxon>
        <taxon>Viridiplantae</taxon>
        <taxon>Streptophyta</taxon>
        <taxon>Embryophyta</taxon>
        <taxon>Tracheophyta</taxon>
        <taxon>Spermatophyta</taxon>
        <taxon>Magnoliopsida</taxon>
        <taxon>eudicotyledons</taxon>
        <taxon>Gunneridae</taxon>
        <taxon>Pentapetalae</taxon>
        <taxon>rosids</taxon>
        <taxon>malvids</taxon>
        <taxon>Brassicales</taxon>
        <taxon>Brassicaceae</taxon>
        <taxon>Brassiceae</taxon>
        <taxon>Brassica</taxon>
    </lineage>
</organism>
<keyword evidence="3" id="KW-1185">Reference proteome</keyword>
<dbReference type="AlphaFoldDB" id="A0A3N6RBI9"/>
<reference evidence="2" key="2">
    <citation type="submission" date="2019-12" db="EMBL/GenBank/DDBJ databases">
        <authorList>
            <person name="Studholme D.J."/>
            <person name="Sarris P."/>
        </authorList>
    </citation>
    <scope>NUCLEOTIDE SEQUENCE</scope>
    <source>
        <strain evidence="2">PFS-1207/04</strain>
        <tissue evidence="2">Leaf</tissue>
    </source>
</reference>
<proteinExistence type="predicted"/>
<sequence>MPLRMKIQSININSHVLDRLHHAETQPQISYKATTKSPFSLPLSSSNEHCQDRSVRCGHDFCTKCALYLSTTNITTSKTSHATHTRLSPMPSPSLQHCLFHQTFPYNNNKNRNIIKNKYAECSHGRIPQVVPKNNSNKQSMETSSEAFVASTLYEVEGDRVGVPLLSGLYEVPSFLPVF</sequence>
<dbReference type="EMBL" id="QGKY02000246">
    <property type="protein sequence ID" value="KAF2587405.1"/>
    <property type="molecule type" value="Genomic_DNA"/>
</dbReference>
<gene>
    <name evidence="2" type="ORF">DY000_02041790</name>
    <name evidence="1" type="ORF">F2Q70_00036648</name>
</gene>
<reference evidence="1" key="1">
    <citation type="submission" date="2019-12" db="EMBL/GenBank/DDBJ databases">
        <title>Genome sequencing and annotation of Brassica cretica.</title>
        <authorList>
            <person name="Studholme D.J."/>
            <person name="Sarris P.F."/>
        </authorList>
    </citation>
    <scope>NUCLEOTIDE SEQUENCE</scope>
    <source>
        <strain evidence="1">PFS-102/07</strain>
        <tissue evidence="1">Leaf</tissue>
    </source>
</reference>
<dbReference type="EMBL" id="QGKV02001507">
    <property type="protein sequence ID" value="KAF3531250.1"/>
    <property type="molecule type" value="Genomic_DNA"/>
</dbReference>
<evidence type="ECO:0008006" key="4">
    <source>
        <dbReference type="Google" id="ProtNLM"/>
    </source>
</evidence>
<evidence type="ECO:0000313" key="3">
    <source>
        <dbReference type="Proteomes" id="UP000266723"/>
    </source>
</evidence>